<sequence>MSVTAFYFSMSKKEKEVFCMVLKDIKVPDAYASNISRCVSLKDRRLYSLKSHDYHILMQDLLLVALWCCMSKNVTSCIIELSNIMKAICGKVLDVEELKKVQDRAALTLYNLEKIFPPSFFTIMVHLVIHLPHEAILGGPVFYRWMYPIESGKDVNDEVKWLSQGPTRVVKRYSAFLINGYRFHTKYRERMRRTQNCGVVVNSSITSYASARDSNPVEGNVEYYGLFIDIIELDYYGRWKVVLFRCDWADVNTTRGIKKDQFGFTMNTLNSEEGNSEQQTVVGSSNVPETLDDPEEFQTESGGTCRVRGRTLLRDLYDLDPVECVKVSRNTHGQPVGSEARLLAGYLGILARNANMLPINYESWHHMPDSNKNQALANIKDRERVGTSSRQKQKFTHTAGSRIFASVAEAEEVKSGQKVGRLQLFEITHRKKDGSPMTSEAGEIMEKLKEKRHERGSQRQQRWQQSRAKSTMTSSYSFNR</sequence>
<evidence type="ECO:0000313" key="5">
    <source>
        <dbReference type="Proteomes" id="UP001358586"/>
    </source>
</evidence>
<dbReference type="Pfam" id="PF13952">
    <property type="entry name" value="DUF4216"/>
    <property type="match status" value="1"/>
</dbReference>
<feature type="compositionally biased region" description="Polar residues" evidence="1">
    <location>
        <begin position="468"/>
        <end position="480"/>
    </location>
</feature>
<gene>
    <name evidence="4" type="ORF">PVK06_004221</name>
</gene>
<dbReference type="PANTHER" id="PTHR48258">
    <property type="entry name" value="DUF4218 DOMAIN-CONTAINING PROTEIN-RELATED"/>
    <property type="match status" value="1"/>
</dbReference>
<evidence type="ECO:0000256" key="1">
    <source>
        <dbReference type="SAM" id="MobiDB-lite"/>
    </source>
</evidence>
<feature type="domain" description="DUF4216" evidence="2">
    <location>
        <begin position="231"/>
        <end position="266"/>
    </location>
</feature>
<evidence type="ECO:0000259" key="2">
    <source>
        <dbReference type="Pfam" id="PF13952"/>
    </source>
</evidence>
<dbReference type="Pfam" id="PF13960">
    <property type="entry name" value="DUF4218"/>
    <property type="match status" value="1"/>
</dbReference>
<protein>
    <recommendedName>
        <fullName evidence="6">DUF4218 domain-containing protein</fullName>
    </recommendedName>
</protein>
<dbReference type="InterPro" id="IPR025312">
    <property type="entry name" value="DUF4216"/>
</dbReference>
<feature type="domain" description="DUF4218" evidence="3">
    <location>
        <begin position="88"/>
        <end position="150"/>
    </location>
</feature>
<reference evidence="4 5" key="1">
    <citation type="submission" date="2023-03" db="EMBL/GenBank/DDBJ databases">
        <title>WGS of Gossypium arboreum.</title>
        <authorList>
            <person name="Yu D."/>
        </authorList>
    </citation>
    <scope>NUCLEOTIDE SEQUENCE [LARGE SCALE GENOMIC DNA]</scope>
    <source>
        <tissue evidence="4">Leaf</tissue>
    </source>
</reference>
<organism evidence="4 5">
    <name type="scientific">Gossypium arboreum</name>
    <name type="common">Tree cotton</name>
    <name type="synonym">Gossypium nanking</name>
    <dbReference type="NCBI Taxonomy" id="29729"/>
    <lineage>
        <taxon>Eukaryota</taxon>
        <taxon>Viridiplantae</taxon>
        <taxon>Streptophyta</taxon>
        <taxon>Embryophyta</taxon>
        <taxon>Tracheophyta</taxon>
        <taxon>Spermatophyta</taxon>
        <taxon>Magnoliopsida</taxon>
        <taxon>eudicotyledons</taxon>
        <taxon>Gunneridae</taxon>
        <taxon>Pentapetalae</taxon>
        <taxon>rosids</taxon>
        <taxon>malvids</taxon>
        <taxon>Malvales</taxon>
        <taxon>Malvaceae</taxon>
        <taxon>Malvoideae</taxon>
        <taxon>Gossypium</taxon>
    </lineage>
</organism>
<name>A0ABR0QSQ0_GOSAR</name>
<dbReference type="Pfam" id="PF03004">
    <property type="entry name" value="Transposase_24"/>
    <property type="match status" value="1"/>
</dbReference>
<dbReference type="Proteomes" id="UP001358586">
    <property type="component" value="Chromosome 2"/>
</dbReference>
<dbReference type="EMBL" id="JARKNE010000002">
    <property type="protein sequence ID" value="KAK5841897.1"/>
    <property type="molecule type" value="Genomic_DNA"/>
</dbReference>
<proteinExistence type="predicted"/>
<dbReference type="InterPro" id="IPR004252">
    <property type="entry name" value="Probable_transposase_24"/>
</dbReference>
<feature type="region of interest" description="Disordered" evidence="1">
    <location>
        <begin position="432"/>
        <end position="480"/>
    </location>
</feature>
<accession>A0ABR0QSQ0</accession>
<evidence type="ECO:0008006" key="6">
    <source>
        <dbReference type="Google" id="ProtNLM"/>
    </source>
</evidence>
<evidence type="ECO:0000313" key="4">
    <source>
        <dbReference type="EMBL" id="KAK5841897.1"/>
    </source>
</evidence>
<feature type="compositionally biased region" description="Low complexity" evidence="1">
    <location>
        <begin position="458"/>
        <end position="467"/>
    </location>
</feature>
<keyword evidence="5" id="KW-1185">Reference proteome</keyword>
<comment type="caution">
    <text evidence="4">The sequence shown here is derived from an EMBL/GenBank/DDBJ whole genome shotgun (WGS) entry which is preliminary data.</text>
</comment>
<dbReference type="PANTHER" id="PTHR48258:SF15">
    <property type="entry name" value="OS02G0543900 PROTEIN"/>
    <property type="match status" value="1"/>
</dbReference>
<dbReference type="InterPro" id="IPR025452">
    <property type="entry name" value="DUF4218"/>
</dbReference>
<evidence type="ECO:0000259" key="3">
    <source>
        <dbReference type="Pfam" id="PF13960"/>
    </source>
</evidence>
<feature type="compositionally biased region" description="Basic and acidic residues" evidence="1">
    <location>
        <begin position="444"/>
        <end position="457"/>
    </location>
</feature>